<proteinExistence type="predicted"/>
<feature type="region of interest" description="Disordered" evidence="1">
    <location>
        <begin position="1"/>
        <end position="62"/>
    </location>
</feature>
<reference evidence="2" key="1">
    <citation type="submission" date="2017-07" db="EMBL/GenBank/DDBJ databases">
        <title>Taro Niue Genome Assembly and Annotation.</title>
        <authorList>
            <person name="Atibalentja N."/>
            <person name="Keating K."/>
            <person name="Fields C.J."/>
        </authorList>
    </citation>
    <scope>NUCLEOTIDE SEQUENCE</scope>
    <source>
        <strain evidence="2">Niue_2</strain>
        <tissue evidence="2">Leaf</tissue>
    </source>
</reference>
<comment type="caution">
    <text evidence="2">The sequence shown here is derived from an EMBL/GenBank/DDBJ whole genome shotgun (WGS) entry which is preliminary data.</text>
</comment>
<feature type="compositionally biased region" description="Basic residues" evidence="1">
    <location>
        <begin position="18"/>
        <end position="37"/>
    </location>
</feature>
<dbReference type="AlphaFoldDB" id="A0A843UE18"/>
<dbReference type="EMBL" id="NMUH01000492">
    <property type="protein sequence ID" value="MQL80164.1"/>
    <property type="molecule type" value="Genomic_DNA"/>
</dbReference>
<sequence length="76" mass="8229">MGGCVSRPGEGCAGGRLKPLRRPRRQRRRVVRRRVSSRKAASMETIAEGEGSDDGAPAVDGDARRAYCSPAFQDVK</sequence>
<name>A0A843UE18_COLES</name>
<evidence type="ECO:0000256" key="1">
    <source>
        <dbReference type="SAM" id="MobiDB-lite"/>
    </source>
</evidence>
<dbReference type="Proteomes" id="UP000652761">
    <property type="component" value="Unassembled WGS sequence"/>
</dbReference>
<evidence type="ECO:0000313" key="2">
    <source>
        <dbReference type="EMBL" id="MQL80164.1"/>
    </source>
</evidence>
<accession>A0A843UE18</accession>
<organism evidence="2 3">
    <name type="scientific">Colocasia esculenta</name>
    <name type="common">Wild taro</name>
    <name type="synonym">Arum esculentum</name>
    <dbReference type="NCBI Taxonomy" id="4460"/>
    <lineage>
        <taxon>Eukaryota</taxon>
        <taxon>Viridiplantae</taxon>
        <taxon>Streptophyta</taxon>
        <taxon>Embryophyta</taxon>
        <taxon>Tracheophyta</taxon>
        <taxon>Spermatophyta</taxon>
        <taxon>Magnoliopsida</taxon>
        <taxon>Liliopsida</taxon>
        <taxon>Araceae</taxon>
        <taxon>Aroideae</taxon>
        <taxon>Colocasieae</taxon>
        <taxon>Colocasia</taxon>
    </lineage>
</organism>
<protein>
    <submittedName>
        <fullName evidence="2">Uncharacterized protein</fullName>
    </submittedName>
</protein>
<evidence type="ECO:0000313" key="3">
    <source>
        <dbReference type="Proteomes" id="UP000652761"/>
    </source>
</evidence>
<keyword evidence="3" id="KW-1185">Reference proteome</keyword>
<gene>
    <name evidence="2" type="ORF">Taro_012602</name>
</gene>